<dbReference type="PANTHER" id="PTHR33573">
    <property type="entry name" value="CASP-LIKE PROTEIN 4A4"/>
    <property type="match status" value="1"/>
</dbReference>
<keyword evidence="12" id="KW-1185">Reference proteome</keyword>
<sequence length="212" mass="23850">NSKENLKKKKTMVRNGSVESPSPRPRIHQTHPHDTPLFQSTVSQSNLRRFNYWILVFRLSAFCFSLSAAVFMLTTNAAAHDDDAVDSPRWYHFGAFRFVIAANSIVALYSLFEIGASVWEIYSGCTVFPEFSQVWFDFGHDQVFAYLLLSAGSTGTELARQLRGVDTCRVHNTFCIQSDIALSLGFVGFLSVLVSSLLSGYRVLLLLLNYVF</sequence>
<dbReference type="Proteomes" id="UP001206925">
    <property type="component" value="Unassembled WGS sequence"/>
</dbReference>
<comment type="caution">
    <text evidence="11">The sequence shown here is derived from an EMBL/GenBank/DDBJ whole genome shotgun (WGS) entry which is preliminary data.</text>
</comment>
<accession>A0AAD5G735</accession>
<evidence type="ECO:0000256" key="3">
    <source>
        <dbReference type="ARBA" id="ARBA00011489"/>
    </source>
</evidence>
<dbReference type="InterPro" id="IPR006459">
    <property type="entry name" value="CASP/CASPL"/>
</dbReference>
<dbReference type="Pfam" id="PF04535">
    <property type="entry name" value="CASP_dom"/>
    <property type="match status" value="1"/>
</dbReference>
<comment type="similarity">
    <text evidence="2 8">Belongs to the Casparian strip membrane proteins (CASP) family.</text>
</comment>
<evidence type="ECO:0000256" key="1">
    <source>
        <dbReference type="ARBA" id="ARBA00004651"/>
    </source>
</evidence>
<keyword evidence="7 8" id="KW-0472">Membrane</keyword>
<keyword evidence="5 8" id="KW-0812">Transmembrane</keyword>
<protein>
    <recommendedName>
        <fullName evidence="8">CASP-like protein</fullName>
    </recommendedName>
</protein>
<feature type="domain" description="Casparian strip membrane protein" evidence="10">
    <location>
        <begin position="55"/>
        <end position="190"/>
    </location>
</feature>
<feature type="transmembrane region" description="Helical" evidence="8">
    <location>
        <begin position="180"/>
        <end position="204"/>
    </location>
</feature>
<keyword evidence="6 8" id="KW-1133">Transmembrane helix</keyword>
<feature type="region of interest" description="Disordered" evidence="9">
    <location>
        <begin position="1"/>
        <end position="38"/>
    </location>
</feature>
<evidence type="ECO:0000256" key="2">
    <source>
        <dbReference type="ARBA" id="ARBA00007651"/>
    </source>
</evidence>
<feature type="compositionally biased region" description="Basic residues" evidence="9">
    <location>
        <begin position="1"/>
        <end position="12"/>
    </location>
</feature>
<evidence type="ECO:0000256" key="4">
    <source>
        <dbReference type="ARBA" id="ARBA00022475"/>
    </source>
</evidence>
<feature type="transmembrane region" description="Helical" evidence="8">
    <location>
        <begin position="52"/>
        <end position="73"/>
    </location>
</feature>
<dbReference type="AlphaFoldDB" id="A0AAD5G735"/>
<name>A0AAD5G735_AMBAR</name>
<dbReference type="InterPro" id="IPR006702">
    <property type="entry name" value="CASP_dom"/>
</dbReference>
<comment type="subcellular location">
    <subcellularLocation>
        <location evidence="1 8">Cell membrane</location>
        <topology evidence="1 8">Multi-pass membrane protein</topology>
    </subcellularLocation>
</comment>
<comment type="caution">
    <text evidence="8">Lacks conserved residue(s) required for the propagation of feature annotation.</text>
</comment>
<comment type="subunit">
    <text evidence="3 8">Homodimer and heterodimers.</text>
</comment>
<evidence type="ECO:0000256" key="8">
    <source>
        <dbReference type="RuleBase" id="RU361233"/>
    </source>
</evidence>
<evidence type="ECO:0000256" key="5">
    <source>
        <dbReference type="ARBA" id="ARBA00022692"/>
    </source>
</evidence>
<proteinExistence type="inferred from homology"/>
<dbReference type="PANTHER" id="PTHR33573:SF56">
    <property type="entry name" value="CASP-LIKE PROTEIN 4C1"/>
    <property type="match status" value="1"/>
</dbReference>
<keyword evidence="4 8" id="KW-1003">Cell membrane</keyword>
<reference evidence="11" key="1">
    <citation type="submission" date="2022-06" db="EMBL/GenBank/DDBJ databases">
        <title>Uncovering the hologenomic basis of an extraordinary plant invasion.</title>
        <authorList>
            <person name="Bieker V.C."/>
            <person name="Martin M.D."/>
            <person name="Gilbert T."/>
            <person name="Hodgins K."/>
            <person name="Battlay P."/>
            <person name="Petersen B."/>
            <person name="Wilson J."/>
        </authorList>
    </citation>
    <scope>NUCLEOTIDE SEQUENCE</scope>
    <source>
        <strain evidence="11">AA19_3_7</strain>
        <tissue evidence="11">Leaf</tissue>
    </source>
</reference>
<evidence type="ECO:0000313" key="11">
    <source>
        <dbReference type="EMBL" id="KAI7731004.1"/>
    </source>
</evidence>
<dbReference type="EMBL" id="JAMZMK010010576">
    <property type="protein sequence ID" value="KAI7731004.1"/>
    <property type="molecule type" value="Genomic_DNA"/>
</dbReference>
<gene>
    <name evidence="11" type="ORF">M8C21_031245</name>
</gene>
<evidence type="ECO:0000256" key="7">
    <source>
        <dbReference type="ARBA" id="ARBA00023136"/>
    </source>
</evidence>
<dbReference type="GO" id="GO:0005886">
    <property type="term" value="C:plasma membrane"/>
    <property type="evidence" value="ECO:0007669"/>
    <property type="project" value="UniProtKB-SubCell"/>
</dbReference>
<feature type="non-terminal residue" evidence="11">
    <location>
        <position position="212"/>
    </location>
</feature>
<feature type="transmembrane region" description="Helical" evidence="8">
    <location>
        <begin position="93"/>
        <end position="112"/>
    </location>
</feature>
<evidence type="ECO:0000256" key="6">
    <source>
        <dbReference type="ARBA" id="ARBA00022989"/>
    </source>
</evidence>
<dbReference type="NCBIfam" id="TIGR01569">
    <property type="entry name" value="A_tha_TIGR01569"/>
    <property type="match status" value="1"/>
</dbReference>
<evidence type="ECO:0000259" key="10">
    <source>
        <dbReference type="Pfam" id="PF04535"/>
    </source>
</evidence>
<evidence type="ECO:0000313" key="12">
    <source>
        <dbReference type="Proteomes" id="UP001206925"/>
    </source>
</evidence>
<evidence type="ECO:0000256" key="9">
    <source>
        <dbReference type="SAM" id="MobiDB-lite"/>
    </source>
</evidence>
<organism evidence="11 12">
    <name type="scientific">Ambrosia artemisiifolia</name>
    <name type="common">Common ragweed</name>
    <dbReference type="NCBI Taxonomy" id="4212"/>
    <lineage>
        <taxon>Eukaryota</taxon>
        <taxon>Viridiplantae</taxon>
        <taxon>Streptophyta</taxon>
        <taxon>Embryophyta</taxon>
        <taxon>Tracheophyta</taxon>
        <taxon>Spermatophyta</taxon>
        <taxon>Magnoliopsida</taxon>
        <taxon>eudicotyledons</taxon>
        <taxon>Gunneridae</taxon>
        <taxon>Pentapetalae</taxon>
        <taxon>asterids</taxon>
        <taxon>campanulids</taxon>
        <taxon>Asterales</taxon>
        <taxon>Asteraceae</taxon>
        <taxon>Asteroideae</taxon>
        <taxon>Heliantheae alliance</taxon>
        <taxon>Heliantheae</taxon>
        <taxon>Ambrosia</taxon>
    </lineage>
</organism>